<dbReference type="InterPro" id="IPR001640">
    <property type="entry name" value="Lgt"/>
</dbReference>
<accession>A0ABU9LQP4</accession>
<evidence type="ECO:0000256" key="1">
    <source>
        <dbReference type="SAM" id="Phobius"/>
    </source>
</evidence>
<feature type="transmembrane region" description="Helical" evidence="1">
    <location>
        <begin position="41"/>
        <end position="59"/>
    </location>
</feature>
<feature type="transmembrane region" description="Helical" evidence="1">
    <location>
        <begin position="109"/>
        <end position="129"/>
    </location>
</feature>
<feature type="transmembrane region" description="Helical" evidence="1">
    <location>
        <begin position="201"/>
        <end position="219"/>
    </location>
</feature>
<dbReference type="Proteomes" id="UP001479606">
    <property type="component" value="Unassembled WGS sequence"/>
</dbReference>
<feature type="transmembrane region" description="Helical" evidence="1">
    <location>
        <begin position="239"/>
        <end position="259"/>
    </location>
</feature>
<keyword evidence="1" id="KW-1133">Transmembrane helix</keyword>
<proteinExistence type="predicted"/>
<keyword evidence="2" id="KW-0328">Glycosyltransferase</keyword>
<keyword evidence="1" id="KW-0812">Transmembrane</keyword>
<dbReference type="RefSeq" id="WP_342295738.1">
    <property type="nucleotide sequence ID" value="NZ_JBCEVZ010000003.1"/>
</dbReference>
<evidence type="ECO:0000313" key="3">
    <source>
        <dbReference type="Proteomes" id="UP001479606"/>
    </source>
</evidence>
<dbReference type="Pfam" id="PF01790">
    <property type="entry name" value="LGT"/>
    <property type="match status" value="1"/>
</dbReference>
<dbReference type="EMBL" id="JBCEVZ010000003">
    <property type="protein sequence ID" value="MEL5993047.1"/>
    <property type="molecule type" value="Genomic_DNA"/>
</dbReference>
<reference evidence="2 3" key="1">
    <citation type="journal article" date="2018" name="Arch. Microbiol.">
        <title>Hymenobacter segetis sp. nov., isolated from soil.</title>
        <authorList>
            <person name="Ten L.N."/>
            <person name="Lim S.J."/>
            <person name="Kim B.O."/>
            <person name="Kang I.K."/>
            <person name="Jung H.Y."/>
        </authorList>
    </citation>
    <scope>NUCLEOTIDE SEQUENCE [LARGE SCALE GENOMIC DNA]</scope>
    <source>
        <strain evidence="2 3">S7-3-11</strain>
    </source>
</reference>
<dbReference type="EC" id="2.4.99.-" evidence="2"/>
<organism evidence="2 3">
    <name type="scientific">Hymenobacter segetis</name>
    <dbReference type="NCBI Taxonomy" id="2025509"/>
    <lineage>
        <taxon>Bacteria</taxon>
        <taxon>Pseudomonadati</taxon>
        <taxon>Bacteroidota</taxon>
        <taxon>Cytophagia</taxon>
        <taxon>Cytophagales</taxon>
        <taxon>Hymenobacteraceae</taxon>
        <taxon>Hymenobacter</taxon>
    </lineage>
</organism>
<feature type="transmembrane region" description="Helical" evidence="1">
    <location>
        <begin position="280"/>
        <end position="302"/>
    </location>
</feature>
<keyword evidence="2" id="KW-0808">Transferase</keyword>
<keyword evidence="1" id="KW-0472">Membrane</keyword>
<sequence length="655" mass="69931">MTLPYTPGHDYYTPFYLLATLTNVLLLLWEGWRRGFPLRPWLTLVAASSLALILGTKLITHPVGDWSSLLFSNAPTDTARSILGGSLAAALTVVALRRWLGLGWAVLDALALPLCAALVVQCVGCVLTGCCFGEPTTGVWGLTYAAGTLPWYCQVQAGLLPTTALHSLPVAPTQLLALLLCAAVGGVLLATRKRRWPVGSWLLLQTGLLLLGRFAQAFWRDAASEPVAGDVHSVLGARWLELQMWLLPLGLLALGLWVWRVRRPSASPIYKFEAAQPVPASRYLLVLVGLLGLTAALSATALTQPETTVVRGLLLMVLAVEASQLLASGSTRLVNQSTIWSLDFLHSLPLPRLLPVGLAATVFVLTSQSPAPDSVRTVDIAVGGLTGGFTQDSFYDVSSSGSGCDSSPGSQIPASRDGYKHRYRAAGGQVAYQVHPGGRATLGTVGMGVWAGTDVVSYAPQALRGAITIPDAAPTRTYQLLDINPFVEGHFRFNPAKDFSIGYHAGLHIGKLAFGSPKRAEPELRPTYNVMPDVQLWLGSRRWFYGQFDGGYGAGSIGNYYSRLGLGSGFGSKRGGTLLAGLAFPSLGSVPLNPNMAATLSSASELPTMGFLSANIRLPAGTGFSAFSLEPYFATDFDQQRLLSLRLHYQFQVGH</sequence>
<keyword evidence="3" id="KW-1185">Reference proteome</keyword>
<feature type="transmembrane region" description="Helical" evidence="1">
    <location>
        <begin position="12"/>
        <end position="29"/>
    </location>
</feature>
<comment type="caution">
    <text evidence="2">The sequence shown here is derived from an EMBL/GenBank/DDBJ whole genome shotgun (WGS) entry which is preliminary data.</text>
</comment>
<feature type="transmembrane region" description="Helical" evidence="1">
    <location>
        <begin position="170"/>
        <end position="189"/>
    </location>
</feature>
<name>A0ABU9LQP4_9BACT</name>
<protein>
    <submittedName>
        <fullName evidence="2">Prolipoprotein diacylglyceryl transferase family protein</fullName>
        <ecNumber evidence="2">2.4.99.-</ecNumber>
    </submittedName>
</protein>
<evidence type="ECO:0000313" key="2">
    <source>
        <dbReference type="EMBL" id="MEL5993047.1"/>
    </source>
</evidence>
<gene>
    <name evidence="2" type="ORF">AAFH49_02440</name>
</gene>
<dbReference type="GO" id="GO:0016757">
    <property type="term" value="F:glycosyltransferase activity"/>
    <property type="evidence" value="ECO:0007669"/>
    <property type="project" value="UniProtKB-KW"/>
</dbReference>